<reference evidence="2" key="1">
    <citation type="journal article" date="2014" name="Proc. Natl. Acad. Sci. U.S.A.">
        <title>Extensive sampling of basidiomycete genomes demonstrates inadequacy of the white-rot/brown-rot paradigm for wood decay fungi.</title>
        <authorList>
            <person name="Riley R."/>
            <person name="Salamov A.A."/>
            <person name="Brown D.W."/>
            <person name="Nagy L.G."/>
            <person name="Floudas D."/>
            <person name="Held B.W."/>
            <person name="Levasseur A."/>
            <person name="Lombard V."/>
            <person name="Morin E."/>
            <person name="Otillar R."/>
            <person name="Lindquist E.A."/>
            <person name="Sun H."/>
            <person name="LaButti K.M."/>
            <person name="Schmutz J."/>
            <person name="Jabbour D."/>
            <person name="Luo H."/>
            <person name="Baker S.E."/>
            <person name="Pisabarro A.G."/>
            <person name="Walton J.D."/>
            <person name="Blanchette R.A."/>
            <person name="Henrissat B."/>
            <person name="Martin F."/>
            <person name="Cullen D."/>
            <person name="Hibbett D.S."/>
            <person name="Grigoriev I.V."/>
        </authorList>
    </citation>
    <scope>NUCLEOTIDE SEQUENCE [LARGE SCALE GENOMIC DNA]</scope>
    <source>
        <strain evidence="2">MUCL 33604</strain>
    </source>
</reference>
<protein>
    <recommendedName>
        <fullName evidence="3">CxC2-like cysteine cluster KDZ transposase-associated domain-containing protein</fullName>
    </recommendedName>
</protein>
<dbReference type="EMBL" id="KL197743">
    <property type="protein sequence ID" value="KDQ51966.1"/>
    <property type="molecule type" value="Genomic_DNA"/>
</dbReference>
<dbReference type="HOGENOM" id="CLU_003703_5_0_1"/>
<dbReference type="InterPro" id="IPR040521">
    <property type="entry name" value="KDZ"/>
</dbReference>
<proteinExistence type="predicted"/>
<dbReference type="InParanoid" id="A0A067PNQ9"/>
<dbReference type="STRING" id="933084.A0A067PNQ9"/>
<keyword evidence="2" id="KW-1185">Reference proteome</keyword>
<evidence type="ECO:0000313" key="2">
    <source>
        <dbReference type="Proteomes" id="UP000027265"/>
    </source>
</evidence>
<name>A0A067PNQ9_9AGAM</name>
<organism evidence="1 2">
    <name type="scientific">Jaapia argillacea MUCL 33604</name>
    <dbReference type="NCBI Taxonomy" id="933084"/>
    <lineage>
        <taxon>Eukaryota</taxon>
        <taxon>Fungi</taxon>
        <taxon>Dikarya</taxon>
        <taxon>Basidiomycota</taxon>
        <taxon>Agaricomycotina</taxon>
        <taxon>Agaricomycetes</taxon>
        <taxon>Agaricomycetidae</taxon>
        <taxon>Jaapiales</taxon>
        <taxon>Jaapiaceae</taxon>
        <taxon>Jaapia</taxon>
    </lineage>
</organism>
<dbReference type="OrthoDB" id="2800500at2759"/>
<dbReference type="AlphaFoldDB" id="A0A067PNQ9"/>
<evidence type="ECO:0000313" key="1">
    <source>
        <dbReference type="EMBL" id="KDQ51966.1"/>
    </source>
</evidence>
<evidence type="ECO:0008006" key="3">
    <source>
        <dbReference type="Google" id="ProtNLM"/>
    </source>
</evidence>
<dbReference type="Pfam" id="PF18758">
    <property type="entry name" value="KDZ"/>
    <property type="match status" value="1"/>
</dbReference>
<dbReference type="Proteomes" id="UP000027265">
    <property type="component" value="Unassembled WGS sequence"/>
</dbReference>
<sequence>MLNQVKRTCFICAACPQPGINLPDDWKEDANQWMYRRIIVADGNFSLDHMKMKKNPGEVALTNGEGYTVESGAYETYLKAMKEVPLVSVVTNSNCHNLDATGVGAWACARHGCFVPHCVVDFQKGERQVNMDYTVCNALQYNTTDMDEGMLLYDIWCQWHIHFLERLERGNGLISLPPGFKLGGGVGKFHVGAHIPECFWKFSPNFLVGVGQVDREIPETLWAVLNKSATSTRAMTKFHQLEVLNDHMRDSNWKKLVGIGEQAIFLCIRRYPNSSGS</sequence>
<gene>
    <name evidence="1" type="ORF">JAAARDRAFT_139379</name>
</gene>
<accession>A0A067PNQ9</accession>